<keyword evidence="2" id="KW-1185">Reference proteome</keyword>
<evidence type="ECO:0000313" key="1">
    <source>
        <dbReference type="EnsemblPlants" id="cds.evm.model.05.1896"/>
    </source>
</evidence>
<protein>
    <submittedName>
        <fullName evidence="1">Uncharacterized protein</fullName>
    </submittedName>
</protein>
<dbReference type="AlphaFoldDB" id="A0A803PND3"/>
<accession>A0A803PND3</accession>
<dbReference type="Proteomes" id="UP000596661">
    <property type="component" value="Chromosome 5"/>
</dbReference>
<proteinExistence type="predicted"/>
<name>A0A803PND3_CANSA</name>
<reference evidence="1" key="2">
    <citation type="submission" date="2021-03" db="UniProtKB">
        <authorList>
            <consortium name="EnsemblPlants"/>
        </authorList>
    </citation>
    <scope>IDENTIFICATION</scope>
</reference>
<evidence type="ECO:0000313" key="2">
    <source>
        <dbReference type="Proteomes" id="UP000596661"/>
    </source>
</evidence>
<reference evidence="1" key="1">
    <citation type="submission" date="2018-11" db="EMBL/GenBank/DDBJ databases">
        <authorList>
            <person name="Grassa J C."/>
        </authorList>
    </citation>
    <scope>NUCLEOTIDE SEQUENCE [LARGE SCALE GENOMIC DNA]</scope>
</reference>
<dbReference type="EMBL" id="UZAU01000547">
    <property type="status" value="NOT_ANNOTATED_CDS"/>
    <property type="molecule type" value="Genomic_DNA"/>
</dbReference>
<sequence length="154" mass="16681">MLNEAAFPFSHAPQQYTTSQTTMSNALPSVVVQYPLAPRHTPSLSHISNTSPWPAILPQSPTTSDNATAATNPASVPSVDVLLDLAPASSVAALPNPSGAFTQLLLFLSPLRHMTFHHFIKPVNQQVLLLNPQLQLTRILCQLEPSLALENPRF</sequence>
<organism evidence="1 2">
    <name type="scientific">Cannabis sativa</name>
    <name type="common">Hemp</name>
    <name type="synonym">Marijuana</name>
    <dbReference type="NCBI Taxonomy" id="3483"/>
    <lineage>
        <taxon>Eukaryota</taxon>
        <taxon>Viridiplantae</taxon>
        <taxon>Streptophyta</taxon>
        <taxon>Embryophyta</taxon>
        <taxon>Tracheophyta</taxon>
        <taxon>Spermatophyta</taxon>
        <taxon>Magnoliopsida</taxon>
        <taxon>eudicotyledons</taxon>
        <taxon>Gunneridae</taxon>
        <taxon>Pentapetalae</taxon>
        <taxon>rosids</taxon>
        <taxon>fabids</taxon>
        <taxon>Rosales</taxon>
        <taxon>Cannabaceae</taxon>
        <taxon>Cannabis</taxon>
    </lineage>
</organism>
<dbReference type="EnsemblPlants" id="evm.model.05.1896">
    <property type="protein sequence ID" value="cds.evm.model.05.1896"/>
    <property type="gene ID" value="evm.TU.05.1896"/>
</dbReference>
<dbReference type="Gramene" id="evm.model.05.1896">
    <property type="protein sequence ID" value="cds.evm.model.05.1896"/>
    <property type="gene ID" value="evm.TU.05.1896"/>
</dbReference>